<gene>
    <name evidence="2" type="ORF">H9L09_18775</name>
</gene>
<accession>A0A7G9RA64</accession>
<evidence type="ECO:0000313" key="3">
    <source>
        <dbReference type="Proteomes" id="UP000515947"/>
    </source>
</evidence>
<proteinExistence type="predicted"/>
<protein>
    <submittedName>
        <fullName evidence="2">Uncharacterized protein</fullName>
    </submittedName>
</protein>
<organism evidence="2 3">
    <name type="scientific">Nocardioides mesophilus</name>
    <dbReference type="NCBI Taxonomy" id="433659"/>
    <lineage>
        <taxon>Bacteria</taxon>
        <taxon>Bacillati</taxon>
        <taxon>Actinomycetota</taxon>
        <taxon>Actinomycetes</taxon>
        <taxon>Propionibacteriales</taxon>
        <taxon>Nocardioidaceae</taxon>
        <taxon>Nocardioides</taxon>
    </lineage>
</organism>
<keyword evidence="3" id="KW-1185">Reference proteome</keyword>
<name>A0A7G9RA64_9ACTN</name>
<reference evidence="2 3" key="1">
    <citation type="submission" date="2020-08" db="EMBL/GenBank/DDBJ databases">
        <title>Genome sequence of Nocardioides mesophilus KACC 16243T.</title>
        <authorList>
            <person name="Hyun D.-W."/>
            <person name="Bae J.-W."/>
        </authorList>
    </citation>
    <scope>NUCLEOTIDE SEQUENCE [LARGE SCALE GENOMIC DNA]</scope>
    <source>
        <strain evidence="2 3">KACC 16243</strain>
    </source>
</reference>
<dbReference type="RefSeq" id="WP_187578331.1">
    <property type="nucleotide sequence ID" value="NZ_CP060713.1"/>
</dbReference>
<feature type="transmembrane region" description="Helical" evidence="1">
    <location>
        <begin position="50"/>
        <end position="72"/>
    </location>
</feature>
<keyword evidence="1" id="KW-0812">Transmembrane</keyword>
<evidence type="ECO:0000256" key="1">
    <source>
        <dbReference type="SAM" id="Phobius"/>
    </source>
</evidence>
<dbReference type="Proteomes" id="UP000515947">
    <property type="component" value="Chromosome"/>
</dbReference>
<keyword evidence="1" id="KW-0472">Membrane</keyword>
<sequence>MRVPREAVWATLFGAGIAYEVHEIRARSGGTLSEVVRLVVRVDTPAGRAAFLMGWGAFAAWFAQHIVTVPSLEDL</sequence>
<evidence type="ECO:0000313" key="2">
    <source>
        <dbReference type="EMBL" id="QNN52489.1"/>
    </source>
</evidence>
<keyword evidence="1" id="KW-1133">Transmembrane helix</keyword>
<dbReference type="AlphaFoldDB" id="A0A7G9RA64"/>
<dbReference type="KEGG" id="nmes:H9L09_18775"/>
<dbReference type="EMBL" id="CP060713">
    <property type="protein sequence ID" value="QNN52489.1"/>
    <property type="molecule type" value="Genomic_DNA"/>
</dbReference>